<evidence type="ECO:0000313" key="1">
    <source>
        <dbReference type="EMBL" id="RCS59705.1"/>
    </source>
</evidence>
<evidence type="ECO:0000313" key="2">
    <source>
        <dbReference type="Proteomes" id="UP000252357"/>
    </source>
</evidence>
<proteinExistence type="predicted"/>
<organism evidence="1 2">
    <name type="scientific">Parvibium lacunae</name>
    <dbReference type="NCBI Taxonomy" id="1888893"/>
    <lineage>
        <taxon>Bacteria</taxon>
        <taxon>Pseudomonadati</taxon>
        <taxon>Pseudomonadota</taxon>
        <taxon>Betaproteobacteria</taxon>
        <taxon>Burkholderiales</taxon>
        <taxon>Alcaligenaceae</taxon>
        <taxon>Parvibium</taxon>
    </lineage>
</organism>
<sequence>MFIGNVSGKETINNKAAAIGLKAGEALRGLGGYGKPGVTGNTYPVKEQLKAAGAKFDGENKAWVFDSWEQLDQALDSLAA</sequence>
<gene>
    <name evidence="1" type="ORF">DU000_03080</name>
</gene>
<name>A0A368L7R2_9BURK</name>
<dbReference type="AlphaFoldDB" id="A0A368L7R2"/>
<protein>
    <submittedName>
        <fullName evidence="1">Uncharacterized protein</fullName>
    </submittedName>
</protein>
<dbReference type="EMBL" id="QPGB01000001">
    <property type="protein sequence ID" value="RCS59705.1"/>
    <property type="molecule type" value="Genomic_DNA"/>
</dbReference>
<comment type="caution">
    <text evidence="1">The sequence shown here is derived from an EMBL/GenBank/DDBJ whole genome shotgun (WGS) entry which is preliminary data.</text>
</comment>
<accession>A0A368L7R2</accession>
<dbReference type="Proteomes" id="UP000252357">
    <property type="component" value="Unassembled WGS sequence"/>
</dbReference>
<keyword evidence="2" id="KW-1185">Reference proteome</keyword>
<reference evidence="1 2" key="1">
    <citation type="journal article" date="2018" name="Int. J. Syst. Evol. Microbiol.">
        <title>Parvibium lacunae gen. nov., sp. nov., a new member of the family Alcaligenaceae isolated from a freshwater pond.</title>
        <authorList>
            <person name="Chen W.M."/>
            <person name="Xie P.B."/>
            <person name="Hsu M.Y."/>
            <person name="Sheu S.Y."/>
        </authorList>
    </citation>
    <scope>NUCLEOTIDE SEQUENCE [LARGE SCALE GENOMIC DNA]</scope>
    <source>
        <strain evidence="1 2">KMB9</strain>
    </source>
</reference>
<dbReference type="RefSeq" id="WP_114401852.1">
    <property type="nucleotide sequence ID" value="NZ_QPGB01000001.1"/>
</dbReference>
<dbReference type="OrthoDB" id="7427781at2"/>